<evidence type="ECO:0000259" key="5">
    <source>
        <dbReference type="Pfam" id="PF01510"/>
    </source>
</evidence>
<evidence type="ECO:0000256" key="1">
    <source>
        <dbReference type="ARBA" id="ARBA00001561"/>
    </source>
</evidence>
<dbReference type="InterPro" id="IPR036505">
    <property type="entry name" value="Amidase/PGRP_sf"/>
</dbReference>
<reference evidence="6" key="1">
    <citation type="submission" date="2022-01" db="EMBL/GenBank/DDBJ databases">
        <title>Collection of gut derived symbiotic bacterial strains cultured from healthy donors.</title>
        <authorList>
            <person name="Lin H."/>
            <person name="Kohout C."/>
            <person name="Waligurski E."/>
            <person name="Pamer E.G."/>
        </authorList>
    </citation>
    <scope>NUCLEOTIDE SEQUENCE</scope>
    <source>
        <strain evidence="6">DFI.5.49</strain>
    </source>
</reference>
<dbReference type="GO" id="GO:0071555">
    <property type="term" value="P:cell wall organization"/>
    <property type="evidence" value="ECO:0007669"/>
    <property type="project" value="UniProtKB-KW"/>
</dbReference>
<feature type="domain" description="N-acetylmuramoyl-L-alanine amidase" evidence="5">
    <location>
        <begin position="17"/>
        <end position="100"/>
    </location>
</feature>
<evidence type="ECO:0000313" key="6">
    <source>
        <dbReference type="EMBL" id="MCG4766529.1"/>
    </source>
</evidence>
<keyword evidence="3" id="KW-0378">Hydrolase</keyword>
<dbReference type="GO" id="GO:0009254">
    <property type="term" value="P:peptidoglycan turnover"/>
    <property type="evidence" value="ECO:0007669"/>
    <property type="project" value="TreeGrafter"/>
</dbReference>
<comment type="catalytic activity">
    <reaction evidence="1">
        <text>Hydrolyzes the link between N-acetylmuramoyl residues and L-amino acid residues in certain cell-wall glycopeptides.</text>
        <dbReference type="EC" id="3.5.1.28"/>
    </reaction>
</comment>
<dbReference type="InterPro" id="IPR051206">
    <property type="entry name" value="NAMLAA_amidase_2"/>
</dbReference>
<dbReference type="CDD" id="cd06583">
    <property type="entry name" value="PGRP"/>
    <property type="match status" value="1"/>
</dbReference>
<dbReference type="Proteomes" id="UP001199915">
    <property type="component" value="Unassembled WGS sequence"/>
</dbReference>
<evidence type="ECO:0000256" key="3">
    <source>
        <dbReference type="ARBA" id="ARBA00022801"/>
    </source>
</evidence>
<dbReference type="GO" id="GO:0008745">
    <property type="term" value="F:N-acetylmuramoyl-L-alanine amidase activity"/>
    <property type="evidence" value="ECO:0007669"/>
    <property type="project" value="UniProtKB-EC"/>
</dbReference>
<evidence type="ECO:0000313" key="7">
    <source>
        <dbReference type="Proteomes" id="UP001199915"/>
    </source>
</evidence>
<dbReference type="EMBL" id="JAKNFS010000020">
    <property type="protein sequence ID" value="MCG4766529.1"/>
    <property type="molecule type" value="Genomic_DNA"/>
</dbReference>
<dbReference type="Pfam" id="PF01510">
    <property type="entry name" value="Amidase_2"/>
    <property type="match status" value="1"/>
</dbReference>
<evidence type="ECO:0000256" key="2">
    <source>
        <dbReference type="ARBA" id="ARBA00011901"/>
    </source>
</evidence>
<gene>
    <name evidence="6" type="ORF">L0N21_13590</name>
</gene>
<dbReference type="SUPFAM" id="SSF55846">
    <property type="entry name" value="N-acetylmuramoyl-L-alanine amidase-like"/>
    <property type="match status" value="1"/>
</dbReference>
<organism evidence="6 7">
    <name type="scientific">Fusicatenibacter saccharivorans</name>
    <dbReference type="NCBI Taxonomy" id="1150298"/>
    <lineage>
        <taxon>Bacteria</taxon>
        <taxon>Bacillati</taxon>
        <taxon>Bacillota</taxon>
        <taxon>Clostridia</taxon>
        <taxon>Lachnospirales</taxon>
        <taxon>Lachnospiraceae</taxon>
        <taxon>Fusicatenibacter</taxon>
    </lineage>
</organism>
<comment type="caution">
    <text evidence="6">The sequence shown here is derived from an EMBL/GenBank/DDBJ whole genome shotgun (WGS) entry which is preliminary data.</text>
</comment>
<evidence type="ECO:0000256" key="4">
    <source>
        <dbReference type="ARBA" id="ARBA00023316"/>
    </source>
</evidence>
<dbReference type="PANTHER" id="PTHR30417">
    <property type="entry name" value="N-ACETYLMURAMOYL-L-ALANINE AMIDASE AMID"/>
    <property type="match status" value="1"/>
</dbReference>
<protein>
    <recommendedName>
        <fullName evidence="2">N-acetylmuramoyl-L-alanine amidase</fullName>
        <ecNumber evidence="2">3.5.1.28</ecNumber>
    </recommendedName>
</protein>
<dbReference type="PANTHER" id="PTHR30417:SF1">
    <property type="entry name" value="N-ACETYLMURAMOYL-L-ALANINE AMIDASE AMID"/>
    <property type="match status" value="1"/>
</dbReference>
<accession>A0AAE3F4J8</accession>
<keyword evidence="4" id="KW-0961">Cell wall biogenesis/degradation</keyword>
<dbReference type="EC" id="3.5.1.28" evidence="2"/>
<sequence>MRIDRSYLGNQNTYAENNPKCIVVHNTDNFAAGADARAHARAQHDGNFQNISAHYYVDDGDTAYQAAPHSRGCWHVGINYGGKNLFQQYGNKNSIGVEMCAGRV</sequence>
<proteinExistence type="predicted"/>
<dbReference type="RefSeq" id="WP_238033461.1">
    <property type="nucleotide sequence ID" value="NZ_JAKNFS010000020.1"/>
</dbReference>
<dbReference type="GO" id="GO:0009253">
    <property type="term" value="P:peptidoglycan catabolic process"/>
    <property type="evidence" value="ECO:0007669"/>
    <property type="project" value="InterPro"/>
</dbReference>
<dbReference type="AlphaFoldDB" id="A0AAE3F4J8"/>
<dbReference type="Gene3D" id="3.40.80.10">
    <property type="entry name" value="Peptidoglycan recognition protein-like"/>
    <property type="match status" value="1"/>
</dbReference>
<name>A0AAE3F4J8_9FIRM</name>
<dbReference type="InterPro" id="IPR002502">
    <property type="entry name" value="Amidase_domain"/>
</dbReference>